<proteinExistence type="predicted"/>
<evidence type="ECO:0000313" key="1">
    <source>
        <dbReference type="EMBL" id="KAJ8637347.1"/>
    </source>
</evidence>
<sequence length="104" mass="11419">MEDSDVAFPGFRTCVFKDECMLMRRSLSRLQRQAPTPLQLKTLVQQENLSQNKMDGGDLNHSSLLSSSSSSLSLRHDKAPIKAPIPLLTPLVSPTLPGNIARST</sequence>
<accession>A0ACC2LV37</accession>
<name>A0ACC2LV37_PERAE</name>
<evidence type="ECO:0000313" key="2">
    <source>
        <dbReference type="Proteomes" id="UP001234297"/>
    </source>
</evidence>
<reference evidence="1 2" key="1">
    <citation type="journal article" date="2022" name="Hortic Res">
        <title>A haplotype resolved chromosomal level avocado genome allows analysis of novel avocado genes.</title>
        <authorList>
            <person name="Nath O."/>
            <person name="Fletcher S.J."/>
            <person name="Hayward A."/>
            <person name="Shaw L.M."/>
            <person name="Masouleh A.K."/>
            <person name="Furtado A."/>
            <person name="Henry R.J."/>
            <person name="Mitter N."/>
        </authorList>
    </citation>
    <scope>NUCLEOTIDE SEQUENCE [LARGE SCALE GENOMIC DNA]</scope>
    <source>
        <strain evidence="2">cv. Hass</strain>
    </source>
</reference>
<dbReference type="EMBL" id="CM056811">
    <property type="protein sequence ID" value="KAJ8637347.1"/>
    <property type="molecule type" value="Genomic_DNA"/>
</dbReference>
<comment type="caution">
    <text evidence="1">The sequence shown here is derived from an EMBL/GenBank/DDBJ whole genome shotgun (WGS) entry which is preliminary data.</text>
</comment>
<dbReference type="Proteomes" id="UP001234297">
    <property type="component" value="Chromosome 3"/>
</dbReference>
<organism evidence="1 2">
    <name type="scientific">Persea americana</name>
    <name type="common">Avocado</name>
    <dbReference type="NCBI Taxonomy" id="3435"/>
    <lineage>
        <taxon>Eukaryota</taxon>
        <taxon>Viridiplantae</taxon>
        <taxon>Streptophyta</taxon>
        <taxon>Embryophyta</taxon>
        <taxon>Tracheophyta</taxon>
        <taxon>Spermatophyta</taxon>
        <taxon>Magnoliopsida</taxon>
        <taxon>Magnoliidae</taxon>
        <taxon>Laurales</taxon>
        <taxon>Lauraceae</taxon>
        <taxon>Persea</taxon>
    </lineage>
</organism>
<protein>
    <submittedName>
        <fullName evidence="1">Uncharacterized protein</fullName>
    </submittedName>
</protein>
<keyword evidence="2" id="KW-1185">Reference proteome</keyword>
<gene>
    <name evidence="1" type="ORF">MRB53_011614</name>
</gene>